<feature type="compositionally biased region" description="Basic residues" evidence="1">
    <location>
        <begin position="1"/>
        <end position="14"/>
    </location>
</feature>
<accession>A0A165CYZ1</accession>
<organism evidence="2 3">
    <name type="scientific">Exidia glandulosa HHB12029</name>
    <dbReference type="NCBI Taxonomy" id="1314781"/>
    <lineage>
        <taxon>Eukaryota</taxon>
        <taxon>Fungi</taxon>
        <taxon>Dikarya</taxon>
        <taxon>Basidiomycota</taxon>
        <taxon>Agaricomycotina</taxon>
        <taxon>Agaricomycetes</taxon>
        <taxon>Auriculariales</taxon>
        <taxon>Exidiaceae</taxon>
        <taxon>Exidia</taxon>
    </lineage>
</organism>
<evidence type="ECO:0000313" key="2">
    <source>
        <dbReference type="EMBL" id="KZV83466.1"/>
    </source>
</evidence>
<feature type="compositionally biased region" description="Polar residues" evidence="1">
    <location>
        <begin position="18"/>
        <end position="32"/>
    </location>
</feature>
<gene>
    <name evidence="2" type="ORF">EXIGLDRAFT_312758</name>
</gene>
<dbReference type="Proteomes" id="UP000077266">
    <property type="component" value="Unassembled WGS sequence"/>
</dbReference>
<dbReference type="InParanoid" id="A0A165CYZ1"/>
<sequence>MTAAGRPRHSRLGRSHVGLTNSARSRSEFASTVETPWHNPDWLSTDGMVNDVSERKDRNDTACRDCPGLFLLIRRRSNSEEVLVRAGELIRIARRLPTALRSGTAFEPATRDFGVTMALYAVFTRSLTAMECKCYPSCDPGQKLAVSATSMVGRKGKKLPSPLAVVRLGLAVHWTTGSLGVCAR</sequence>
<name>A0A165CYZ1_EXIGL</name>
<proteinExistence type="predicted"/>
<dbReference type="AlphaFoldDB" id="A0A165CYZ1"/>
<protein>
    <submittedName>
        <fullName evidence="2">Uncharacterized protein</fullName>
    </submittedName>
</protein>
<dbReference type="EMBL" id="KV426270">
    <property type="protein sequence ID" value="KZV83466.1"/>
    <property type="molecule type" value="Genomic_DNA"/>
</dbReference>
<feature type="region of interest" description="Disordered" evidence="1">
    <location>
        <begin position="1"/>
        <end position="32"/>
    </location>
</feature>
<evidence type="ECO:0000313" key="3">
    <source>
        <dbReference type="Proteomes" id="UP000077266"/>
    </source>
</evidence>
<evidence type="ECO:0000256" key="1">
    <source>
        <dbReference type="SAM" id="MobiDB-lite"/>
    </source>
</evidence>
<reference evidence="2 3" key="1">
    <citation type="journal article" date="2016" name="Mol. Biol. Evol.">
        <title>Comparative Genomics of Early-Diverging Mushroom-Forming Fungi Provides Insights into the Origins of Lignocellulose Decay Capabilities.</title>
        <authorList>
            <person name="Nagy L.G."/>
            <person name="Riley R."/>
            <person name="Tritt A."/>
            <person name="Adam C."/>
            <person name="Daum C."/>
            <person name="Floudas D."/>
            <person name="Sun H."/>
            <person name="Yadav J.S."/>
            <person name="Pangilinan J."/>
            <person name="Larsson K.H."/>
            <person name="Matsuura K."/>
            <person name="Barry K."/>
            <person name="Labutti K."/>
            <person name="Kuo R."/>
            <person name="Ohm R.A."/>
            <person name="Bhattacharya S.S."/>
            <person name="Shirouzu T."/>
            <person name="Yoshinaga Y."/>
            <person name="Martin F.M."/>
            <person name="Grigoriev I.V."/>
            <person name="Hibbett D.S."/>
        </authorList>
    </citation>
    <scope>NUCLEOTIDE SEQUENCE [LARGE SCALE GENOMIC DNA]</scope>
    <source>
        <strain evidence="2 3">HHB12029</strain>
    </source>
</reference>
<keyword evidence="3" id="KW-1185">Reference proteome</keyword>